<dbReference type="Proteomes" id="UP000050525">
    <property type="component" value="Unassembled WGS sequence"/>
</dbReference>
<feature type="domain" description="TTF-type" evidence="2">
    <location>
        <begin position="111"/>
        <end position="198"/>
    </location>
</feature>
<proteinExistence type="predicted"/>
<dbReference type="GO" id="GO:0016301">
    <property type="term" value="F:kinase activity"/>
    <property type="evidence" value="ECO:0007669"/>
    <property type="project" value="UniProtKB-KW"/>
</dbReference>
<dbReference type="PANTHER" id="PTHR46289">
    <property type="entry name" value="52 KDA REPRESSOR OF THE INHIBITOR OF THE PROTEIN KINASE-LIKE PROTEIN-RELATED"/>
    <property type="match status" value="1"/>
</dbReference>
<dbReference type="SMART" id="SM00597">
    <property type="entry name" value="ZnF_TTF"/>
    <property type="match status" value="1"/>
</dbReference>
<keyword evidence="4" id="KW-1185">Reference proteome</keyword>
<accession>A0A151MVZ0</accession>
<protein>
    <submittedName>
        <fullName evidence="3">Repressor of the inhibitor of the protein kinase-like</fullName>
    </submittedName>
</protein>
<name>A0A151MVZ0_ALLMI</name>
<evidence type="ECO:0000313" key="3">
    <source>
        <dbReference type="EMBL" id="KYO28657.1"/>
    </source>
</evidence>
<organism evidence="3 4">
    <name type="scientific">Alligator mississippiensis</name>
    <name type="common">American alligator</name>
    <dbReference type="NCBI Taxonomy" id="8496"/>
    <lineage>
        <taxon>Eukaryota</taxon>
        <taxon>Metazoa</taxon>
        <taxon>Chordata</taxon>
        <taxon>Craniata</taxon>
        <taxon>Vertebrata</taxon>
        <taxon>Euteleostomi</taxon>
        <taxon>Archelosauria</taxon>
        <taxon>Archosauria</taxon>
        <taxon>Crocodylia</taxon>
        <taxon>Alligatoridae</taxon>
        <taxon>Alligatorinae</taxon>
        <taxon>Alligator</taxon>
    </lineage>
</organism>
<dbReference type="Pfam" id="PF14291">
    <property type="entry name" value="DUF4371"/>
    <property type="match status" value="1"/>
</dbReference>
<dbReference type="InterPro" id="IPR006580">
    <property type="entry name" value="Znf_TTF"/>
</dbReference>
<dbReference type="InterPro" id="IPR052958">
    <property type="entry name" value="IFN-induced_PKR_regulator"/>
</dbReference>
<dbReference type="PANTHER" id="PTHR46289:SF17">
    <property type="entry name" value="HAT C-TERMINAL DIMERISATION DOMAIN-CONTAINING PROTEIN"/>
    <property type="match status" value="1"/>
</dbReference>
<feature type="compositionally biased region" description="Polar residues" evidence="1">
    <location>
        <begin position="51"/>
        <end position="65"/>
    </location>
</feature>
<evidence type="ECO:0000313" key="4">
    <source>
        <dbReference type="Proteomes" id="UP000050525"/>
    </source>
</evidence>
<reference evidence="3 4" key="1">
    <citation type="journal article" date="2012" name="Genome Biol.">
        <title>Sequencing three crocodilian genomes to illuminate the evolution of archosaurs and amniotes.</title>
        <authorList>
            <person name="St John J.A."/>
            <person name="Braun E.L."/>
            <person name="Isberg S.R."/>
            <person name="Miles L.G."/>
            <person name="Chong A.Y."/>
            <person name="Gongora J."/>
            <person name="Dalzell P."/>
            <person name="Moran C."/>
            <person name="Bed'hom B."/>
            <person name="Abzhanov A."/>
            <person name="Burgess S.C."/>
            <person name="Cooksey A.M."/>
            <person name="Castoe T.A."/>
            <person name="Crawford N.G."/>
            <person name="Densmore L.D."/>
            <person name="Drew J.C."/>
            <person name="Edwards S.V."/>
            <person name="Faircloth B.C."/>
            <person name="Fujita M.K."/>
            <person name="Greenwold M.J."/>
            <person name="Hoffmann F.G."/>
            <person name="Howard J.M."/>
            <person name="Iguchi T."/>
            <person name="Janes D.E."/>
            <person name="Khan S.Y."/>
            <person name="Kohno S."/>
            <person name="de Koning A.J."/>
            <person name="Lance S.L."/>
            <person name="McCarthy F.M."/>
            <person name="McCormack J.E."/>
            <person name="Merchant M.E."/>
            <person name="Peterson D.G."/>
            <person name="Pollock D.D."/>
            <person name="Pourmand N."/>
            <person name="Raney B.J."/>
            <person name="Roessler K.A."/>
            <person name="Sanford J.R."/>
            <person name="Sawyer R.H."/>
            <person name="Schmidt C.J."/>
            <person name="Triplett E.W."/>
            <person name="Tuberville T.D."/>
            <person name="Venegas-Anaya M."/>
            <person name="Howard J.T."/>
            <person name="Jarvis E.D."/>
            <person name="Guillette L.J.Jr."/>
            <person name="Glenn T.C."/>
            <person name="Green R.E."/>
            <person name="Ray D.A."/>
        </authorList>
    </citation>
    <scope>NUCLEOTIDE SEQUENCE [LARGE SCALE GENOMIC DNA]</scope>
    <source>
        <strain evidence="3">KSC_2009_1</strain>
    </source>
</reference>
<dbReference type="eggNOG" id="ENOG502QQVP">
    <property type="taxonomic scope" value="Eukaryota"/>
</dbReference>
<dbReference type="AlphaFoldDB" id="A0A151MVZ0"/>
<dbReference type="InterPro" id="IPR025398">
    <property type="entry name" value="DUF4371"/>
</dbReference>
<comment type="caution">
    <text evidence="3">The sequence shown here is derived from an EMBL/GenBank/DDBJ whole genome shotgun (WGS) entry which is preliminary data.</text>
</comment>
<evidence type="ECO:0000259" key="2">
    <source>
        <dbReference type="SMART" id="SM00597"/>
    </source>
</evidence>
<feature type="region of interest" description="Disordered" evidence="1">
    <location>
        <begin position="1"/>
        <end position="67"/>
    </location>
</feature>
<evidence type="ECO:0000256" key="1">
    <source>
        <dbReference type="SAM" id="MobiDB-lite"/>
    </source>
</evidence>
<dbReference type="EMBL" id="AKHW03004838">
    <property type="protein sequence ID" value="KYO28657.1"/>
    <property type="molecule type" value="Genomic_DNA"/>
</dbReference>
<gene>
    <name evidence="3" type="ORF">Y1Q_0000821</name>
</gene>
<dbReference type="STRING" id="8496.A0A151MVZ0"/>
<sequence length="727" mass="81017">MEKKRKSQADFNPFAKKKCTPAIGSHSSLGSGAETWRLADFQSAATHRESQPTPNGQADGSSPETCSEYDVGSYVDCRLTLNDDMKYKLLTQPWTPNASYEFPVYKDSEDSPRPFNYLWLKYYPFMSYSGKCAGVFCRTCMLFAPVPGGGKKPSVFISVPYSNWKKATAEFRNHAAKRSHQTACLKAQMFTTCYENKDKSLMPALSNGRCAQVEANRKKLVPIIETVLFAGKKGLPLRGKHDDGELDMNNEGKSEGIFQSLLRSRCQAGDVTLHEHLVKAPKNAKYTSKTIQNEIIQKSAIIIRSKLVNEINESGFFTVLADETTDISNTEQMSVCVRYVREEPLIVCEVFLGFLPVYDLTGASLATTLLDFLTKCGLDLTKLRGQSYGGATSTSGRVNGVQAHIKSDFPAAVYSHSVSHALNLAIAKSCTVCGIENTLSTLNEVINFFEESSKRMKYLSDAIASVCPESGYKCLQSACAAGWVERHESIAVFSELYDAVIAALEVMQTDRDKAIRDKADRHSKDICDFEFIINLMIAESLLGITLPLSKELQKVNADIVECYNQVKVAVGMFKDKSSSANKEFTELFRKAQSVATKHDIEVTLSWPRHRCGVPCGSVEDYFRMNNYVPFLDSMTRELTQRFTLHGNAVTELSILIPQFSSQHPSEKLSRVLEMYDEDLLDSWSVVQGEFQMWKKKWEGVGKKELPSTAIESLASCSKKCYGGKKLV</sequence>